<name>A0ACB8K8C7_CITSI</name>
<organism evidence="1 2">
    <name type="scientific">Citrus sinensis</name>
    <name type="common">Sweet orange</name>
    <name type="synonym">Citrus aurantium var. sinensis</name>
    <dbReference type="NCBI Taxonomy" id="2711"/>
    <lineage>
        <taxon>Eukaryota</taxon>
        <taxon>Viridiplantae</taxon>
        <taxon>Streptophyta</taxon>
        <taxon>Embryophyta</taxon>
        <taxon>Tracheophyta</taxon>
        <taxon>Spermatophyta</taxon>
        <taxon>Magnoliopsida</taxon>
        <taxon>eudicotyledons</taxon>
        <taxon>Gunneridae</taxon>
        <taxon>Pentapetalae</taxon>
        <taxon>rosids</taxon>
        <taxon>malvids</taxon>
        <taxon>Sapindales</taxon>
        <taxon>Rutaceae</taxon>
        <taxon>Aurantioideae</taxon>
        <taxon>Citrus</taxon>
    </lineage>
</organism>
<accession>A0ACB8K8C7</accession>
<reference evidence="2" key="1">
    <citation type="journal article" date="2023" name="Hortic. Res.">
        <title>A chromosome-level phased genome enabling allele-level studies in sweet orange: a case study on citrus Huanglongbing tolerance.</title>
        <authorList>
            <person name="Wu B."/>
            <person name="Yu Q."/>
            <person name="Deng Z."/>
            <person name="Duan Y."/>
            <person name="Luo F."/>
            <person name="Gmitter F. Jr."/>
        </authorList>
    </citation>
    <scope>NUCLEOTIDE SEQUENCE [LARGE SCALE GENOMIC DNA]</scope>
    <source>
        <strain evidence="2">cv. Valencia</strain>
    </source>
</reference>
<evidence type="ECO:0000313" key="1">
    <source>
        <dbReference type="EMBL" id="KAH9750636.1"/>
    </source>
</evidence>
<sequence length="159" mass="17936">MAKSRILAMTMSFLVMAATLIIMASRANTLMSLDGAPIAHVIALDILGMKKDEVKIEVEENMVLRVSGERKSDDYYKEGVEGEKRHRAESTFGKFWRQFKMPMSADLEHVKVHLENGVLRITVPKLTEEKRRQPKVISINDELAGNSFGEDIKATKAQM</sequence>
<dbReference type="Proteomes" id="UP000829398">
    <property type="component" value="Chromosome 5"/>
</dbReference>
<comment type="caution">
    <text evidence="1">The sequence shown here is derived from an EMBL/GenBank/DDBJ whole genome shotgun (WGS) entry which is preliminary data.</text>
</comment>
<keyword evidence="2" id="KW-1185">Reference proteome</keyword>
<proteinExistence type="predicted"/>
<protein>
    <submittedName>
        <fullName evidence="1">SHSP domain-containing protein</fullName>
    </submittedName>
</protein>
<dbReference type="EMBL" id="CM039174">
    <property type="protein sequence ID" value="KAH9750636.1"/>
    <property type="molecule type" value="Genomic_DNA"/>
</dbReference>
<evidence type="ECO:0000313" key="2">
    <source>
        <dbReference type="Proteomes" id="UP000829398"/>
    </source>
</evidence>
<gene>
    <name evidence="1" type="ORF">KPL71_013942</name>
</gene>